<dbReference type="RefSeq" id="WP_132848769.1">
    <property type="nucleotide sequence ID" value="NZ_CP058648.1"/>
</dbReference>
<gene>
    <name evidence="8" type="ORF">EDD79_102334</name>
</gene>
<dbReference type="Pfam" id="PF01276">
    <property type="entry name" value="OKR_DC_1"/>
    <property type="match status" value="1"/>
</dbReference>
<sequence>MELPIIEYLIKLEESNVASFHVPGHKNGKIFKNFNHLFHKLSSIDTTEIPGNDNLHYPTGIIKDSLEIAKEVFKSNETFYLINGSTSGIYSMIMAVTSPGDKIIINRNCHQSVIHACVLGELSPIYVYPNIDLKTGIPLEICPEEIEKQILSNMDAKAILITYPTYEGVASDLKKIAEITHKYDKILLVDEAHGAHLGLSDDLPMTALECGADVVVQSTHKTLSALTQGAMLHVQGNKIDIDKLKFMLRMHQSSSPSYILMASLEFAVMMYKNYGPALMNRLLLNIKDFQKSMLDISSIGLYTVNLKGQHNIFSHDSTKLFLYSKDNEFSGIWLETHLRDKYNIQMELSNLNGALAIASIANDKNDFDKLLNALYNLDKQKSGKVRVSSYLNSYPTVYQKLKPREAIYSQKRRIEVKRSIGHISGEFITPYPPGIPLIIPGEVITEEVVQYLFHGLKTGINIVGLKDKMFEYIEVI</sequence>
<dbReference type="Proteomes" id="UP000295504">
    <property type="component" value="Unassembled WGS sequence"/>
</dbReference>
<evidence type="ECO:0000256" key="4">
    <source>
        <dbReference type="ARBA" id="ARBA00022898"/>
    </source>
</evidence>
<dbReference type="Gene3D" id="3.90.105.10">
    <property type="entry name" value="Molybdopterin biosynthesis moea protein, domain 2"/>
    <property type="match status" value="1"/>
</dbReference>
<dbReference type="GO" id="GO:0016831">
    <property type="term" value="F:carboxy-lyase activity"/>
    <property type="evidence" value="ECO:0007669"/>
    <property type="project" value="UniProtKB-KW"/>
</dbReference>
<proteinExistence type="inferred from homology"/>
<protein>
    <submittedName>
        <fullName evidence="8">Arginine decarboxylase</fullName>
    </submittedName>
</protein>
<evidence type="ECO:0000259" key="7">
    <source>
        <dbReference type="Pfam" id="PF03711"/>
    </source>
</evidence>
<feature type="domain" description="Orn/Lys/Arg decarboxylase C-terminal" evidence="7">
    <location>
        <begin position="400"/>
        <end position="452"/>
    </location>
</feature>
<dbReference type="AlphaFoldDB" id="A0A4R2TVV5"/>
<evidence type="ECO:0000256" key="5">
    <source>
        <dbReference type="ARBA" id="ARBA00023239"/>
    </source>
</evidence>
<evidence type="ECO:0000256" key="1">
    <source>
        <dbReference type="ARBA" id="ARBA00001933"/>
    </source>
</evidence>
<keyword evidence="4" id="KW-0663">Pyridoxal phosphate</keyword>
<dbReference type="InterPro" id="IPR008286">
    <property type="entry name" value="Prn/Lys/Arg_de-COase_C"/>
</dbReference>
<comment type="similarity">
    <text evidence="2">Belongs to the Orn/Lys/Arg decarboxylase class-I family.</text>
</comment>
<dbReference type="InterPro" id="IPR052357">
    <property type="entry name" value="Orn_Lys_Arg_decarboxylase-I"/>
</dbReference>
<comment type="cofactor">
    <cofactor evidence="1">
        <name>pyridoxal 5'-phosphate</name>
        <dbReference type="ChEBI" id="CHEBI:597326"/>
    </cofactor>
</comment>
<dbReference type="SUPFAM" id="SSF53383">
    <property type="entry name" value="PLP-dependent transferases"/>
    <property type="match status" value="1"/>
</dbReference>
<dbReference type="OrthoDB" id="9815233at2"/>
<dbReference type="InterPro" id="IPR036633">
    <property type="entry name" value="Prn/Lys/Arg_de-COase_C_sf"/>
</dbReference>
<evidence type="ECO:0000256" key="3">
    <source>
        <dbReference type="ARBA" id="ARBA00022793"/>
    </source>
</evidence>
<dbReference type="Gene3D" id="3.40.640.10">
    <property type="entry name" value="Type I PLP-dependent aspartate aminotransferase-like (Major domain)"/>
    <property type="match status" value="1"/>
</dbReference>
<dbReference type="Pfam" id="PF03711">
    <property type="entry name" value="OKR_DC_1_C"/>
    <property type="match status" value="1"/>
</dbReference>
<dbReference type="InterPro" id="IPR015421">
    <property type="entry name" value="PyrdxlP-dep_Trfase_major"/>
</dbReference>
<keyword evidence="9" id="KW-1185">Reference proteome</keyword>
<comment type="caution">
    <text evidence="8">The sequence shown here is derived from an EMBL/GenBank/DDBJ whole genome shotgun (WGS) entry which is preliminary data.</text>
</comment>
<accession>A0A4R2TVV5</accession>
<reference evidence="8 9" key="1">
    <citation type="submission" date="2019-03" db="EMBL/GenBank/DDBJ databases">
        <title>Genomic Encyclopedia of Type Strains, Phase IV (KMG-IV): sequencing the most valuable type-strain genomes for metagenomic binning, comparative biology and taxonomic classification.</title>
        <authorList>
            <person name="Goeker M."/>
        </authorList>
    </citation>
    <scope>NUCLEOTIDE SEQUENCE [LARGE SCALE GENOMIC DNA]</scope>
    <source>
        <strain evidence="8 9">DSM 100013</strain>
    </source>
</reference>
<dbReference type="InterPro" id="IPR015424">
    <property type="entry name" value="PyrdxlP-dep_Trfase"/>
</dbReference>
<organism evidence="8 9">
    <name type="scientific">Serpentinicella alkaliphila</name>
    <dbReference type="NCBI Taxonomy" id="1734049"/>
    <lineage>
        <taxon>Bacteria</taxon>
        <taxon>Bacillati</taxon>
        <taxon>Bacillota</taxon>
        <taxon>Clostridia</taxon>
        <taxon>Peptostreptococcales</taxon>
        <taxon>Natronincolaceae</taxon>
        <taxon>Serpentinicella</taxon>
    </lineage>
</organism>
<evidence type="ECO:0000256" key="2">
    <source>
        <dbReference type="ARBA" id="ARBA00010671"/>
    </source>
</evidence>
<evidence type="ECO:0000259" key="6">
    <source>
        <dbReference type="Pfam" id="PF01276"/>
    </source>
</evidence>
<dbReference type="PANTHER" id="PTHR43277:SF4">
    <property type="entry name" value="ARGININE DECARBOXYLASE"/>
    <property type="match status" value="1"/>
</dbReference>
<evidence type="ECO:0000313" key="9">
    <source>
        <dbReference type="Proteomes" id="UP000295504"/>
    </source>
</evidence>
<feature type="domain" description="Orn/Lys/Arg decarboxylases family 1 pyridoxal-P attachment site" evidence="6">
    <location>
        <begin position="4"/>
        <end position="295"/>
    </location>
</feature>
<dbReference type="PANTHER" id="PTHR43277">
    <property type="entry name" value="ARGININE DECARBOXYLASE"/>
    <property type="match status" value="1"/>
</dbReference>
<dbReference type="EMBL" id="SLYC01000023">
    <property type="protein sequence ID" value="TCQ01759.1"/>
    <property type="molecule type" value="Genomic_DNA"/>
</dbReference>
<dbReference type="SUPFAM" id="SSF55904">
    <property type="entry name" value="Ornithine decarboxylase C-terminal domain"/>
    <property type="match status" value="1"/>
</dbReference>
<name>A0A4R2TVV5_9FIRM</name>
<dbReference type="InterPro" id="IPR000310">
    <property type="entry name" value="Orn/Lys/Arg_deCO2ase_major_dom"/>
</dbReference>
<keyword evidence="5" id="KW-0456">Lyase</keyword>
<evidence type="ECO:0000313" key="8">
    <source>
        <dbReference type="EMBL" id="TCQ01759.1"/>
    </source>
</evidence>
<keyword evidence="3" id="KW-0210">Decarboxylase</keyword>